<sequence length="174" mass="19532">MKKHKLILTVIFGILGNALLVLLAYLFIFQAIQNSYTSLLASHEQFAVLKKKERLLKELEATVISKQSDINRINNAFLRSTDIVTFVETLERIAVISGADLTINSASTSLNDEEKIQHSVFDLFLDGTFPEIYQYITLLENIPFHARILTATINQNGHTGPIRSTVTVDVLTLK</sequence>
<evidence type="ECO:0008006" key="5">
    <source>
        <dbReference type="Google" id="ProtNLM"/>
    </source>
</evidence>
<feature type="transmembrane region" description="Helical" evidence="2">
    <location>
        <begin position="7"/>
        <end position="28"/>
    </location>
</feature>
<proteinExistence type="predicted"/>
<protein>
    <recommendedName>
        <fullName evidence="5">Type 4a pilus biogenesis protein PilO</fullName>
    </recommendedName>
</protein>
<keyword evidence="2" id="KW-0812">Transmembrane</keyword>
<dbReference type="AlphaFoldDB" id="A0A2M8KXS6"/>
<name>A0A2M8KXS6_9BACT</name>
<keyword evidence="2" id="KW-1133">Transmembrane helix</keyword>
<keyword evidence="2" id="KW-0472">Membrane</keyword>
<reference evidence="4" key="1">
    <citation type="submission" date="2017-09" db="EMBL/GenBank/DDBJ databases">
        <title>Depth-based differentiation of microbial function through sediment-hosted aquifers and enrichment of novel symbionts in the deep terrestrial subsurface.</title>
        <authorList>
            <person name="Probst A.J."/>
            <person name="Ladd B."/>
            <person name="Jarett J.K."/>
            <person name="Geller-Mcgrath D.E."/>
            <person name="Sieber C.M.K."/>
            <person name="Emerson J.B."/>
            <person name="Anantharaman K."/>
            <person name="Thomas B.C."/>
            <person name="Malmstrom R."/>
            <person name="Stieglmeier M."/>
            <person name="Klingl A."/>
            <person name="Woyke T."/>
            <person name="Ryan C.M."/>
            <person name="Banfield J.F."/>
        </authorList>
    </citation>
    <scope>NUCLEOTIDE SEQUENCE [LARGE SCALE GENOMIC DNA]</scope>
</reference>
<evidence type="ECO:0000256" key="2">
    <source>
        <dbReference type="SAM" id="Phobius"/>
    </source>
</evidence>
<keyword evidence="1" id="KW-0175">Coiled coil</keyword>
<evidence type="ECO:0000313" key="3">
    <source>
        <dbReference type="EMBL" id="PJE64682.1"/>
    </source>
</evidence>
<gene>
    <name evidence="3" type="ORF">COU90_01340</name>
</gene>
<dbReference type="EMBL" id="PFEF01000004">
    <property type="protein sequence ID" value="PJE64682.1"/>
    <property type="molecule type" value="Genomic_DNA"/>
</dbReference>
<evidence type="ECO:0000313" key="4">
    <source>
        <dbReference type="Proteomes" id="UP000229098"/>
    </source>
</evidence>
<evidence type="ECO:0000256" key="1">
    <source>
        <dbReference type="SAM" id="Coils"/>
    </source>
</evidence>
<accession>A0A2M8KXS6</accession>
<organism evidence="3 4">
    <name type="scientific">Candidatus Ryanbacteria bacterium CG10_big_fil_rev_8_21_14_0_10_43_42</name>
    <dbReference type="NCBI Taxonomy" id="1974864"/>
    <lineage>
        <taxon>Bacteria</taxon>
        <taxon>Candidatus Ryaniibacteriota</taxon>
    </lineage>
</organism>
<dbReference type="Proteomes" id="UP000229098">
    <property type="component" value="Unassembled WGS sequence"/>
</dbReference>
<feature type="coiled-coil region" evidence="1">
    <location>
        <begin position="49"/>
        <end position="76"/>
    </location>
</feature>
<comment type="caution">
    <text evidence="3">The sequence shown here is derived from an EMBL/GenBank/DDBJ whole genome shotgun (WGS) entry which is preliminary data.</text>
</comment>